<keyword evidence="7" id="KW-0862">Zinc</keyword>
<dbReference type="EMBL" id="GL832969">
    <property type="protein sequence ID" value="EGD74716.1"/>
    <property type="molecule type" value="Genomic_DNA"/>
</dbReference>
<evidence type="ECO:0000256" key="5">
    <source>
        <dbReference type="ARBA" id="ARBA00022741"/>
    </source>
</evidence>
<dbReference type="GeneID" id="16073546"/>
<keyword evidence="6" id="KW-0418">Kinase</keyword>
<evidence type="ECO:0000313" key="14">
    <source>
        <dbReference type="Proteomes" id="UP000007799"/>
    </source>
</evidence>
<dbReference type="Proteomes" id="UP000007799">
    <property type="component" value="Unassembled WGS sequence"/>
</dbReference>
<sequence>MLVLVASVLERVLGAVVSAIGGACGQVQQATSQQRPKVFAGVEGGGQTWRVAIAVGSPTNITERAVFETKKPETTLPAIRAWLDEHEYDALGIATFGPIEPKRDHPEYGYITSTPKPHWKNANVVAPLWNGRVPHKFDTDVNAPALAEFKAHGEAMGHSSCAYITVGTGVGVGLVINGKPVHGLLHPEGGHVKLARSQRIVI</sequence>
<dbReference type="GO" id="GO:0005524">
    <property type="term" value="F:ATP binding"/>
    <property type="evidence" value="ECO:0007669"/>
    <property type="project" value="UniProtKB-KW"/>
</dbReference>
<evidence type="ECO:0000256" key="2">
    <source>
        <dbReference type="ARBA" id="ARBA00006479"/>
    </source>
</evidence>
<dbReference type="eggNOG" id="ENOG502QRD3">
    <property type="taxonomic scope" value="Eukaryota"/>
</dbReference>
<dbReference type="InterPro" id="IPR043129">
    <property type="entry name" value="ATPase_NBD"/>
</dbReference>
<evidence type="ECO:0000256" key="8">
    <source>
        <dbReference type="ARBA" id="ARBA00022840"/>
    </source>
</evidence>
<keyword evidence="3" id="KW-0808">Transferase</keyword>
<evidence type="ECO:0000256" key="10">
    <source>
        <dbReference type="ARBA" id="ARBA00023277"/>
    </source>
</evidence>
<keyword evidence="10" id="KW-0119">Carbohydrate metabolism</keyword>
<evidence type="ECO:0000256" key="9">
    <source>
        <dbReference type="ARBA" id="ARBA00022842"/>
    </source>
</evidence>
<dbReference type="PANTHER" id="PTHR42742">
    <property type="entry name" value="TRANSCRIPTIONAL REPRESSOR MPRA"/>
    <property type="match status" value="1"/>
</dbReference>
<dbReference type="GO" id="GO:0008865">
    <property type="term" value="F:fructokinase activity"/>
    <property type="evidence" value="ECO:0007669"/>
    <property type="project" value="UniProtKB-EC"/>
</dbReference>
<dbReference type="PROSITE" id="PS01125">
    <property type="entry name" value="ROK"/>
    <property type="match status" value="1"/>
</dbReference>
<evidence type="ECO:0000256" key="3">
    <source>
        <dbReference type="ARBA" id="ARBA00022679"/>
    </source>
</evidence>
<dbReference type="InterPro" id="IPR051804">
    <property type="entry name" value="Carb_Metab_Reg_Kinase/Isom"/>
</dbReference>
<evidence type="ECO:0000256" key="4">
    <source>
        <dbReference type="ARBA" id="ARBA00022723"/>
    </source>
</evidence>
<keyword evidence="8" id="KW-0067">ATP-binding</keyword>
<dbReference type="PANTHER" id="PTHR42742:SF3">
    <property type="entry name" value="FRUCTOKINASE"/>
    <property type="match status" value="1"/>
</dbReference>
<dbReference type="FunFam" id="3.30.420.40:FF:000153">
    <property type="entry name" value="Putative fructokinase"/>
    <property type="match status" value="1"/>
</dbReference>
<dbReference type="KEGG" id="sre:PTSG_06077"/>
<dbReference type="RefSeq" id="XP_004992973.1">
    <property type="nucleotide sequence ID" value="XM_004992916.1"/>
</dbReference>
<evidence type="ECO:0000313" key="13">
    <source>
        <dbReference type="EMBL" id="EGD74716.1"/>
    </source>
</evidence>
<evidence type="ECO:0000256" key="7">
    <source>
        <dbReference type="ARBA" id="ARBA00022833"/>
    </source>
</evidence>
<dbReference type="GO" id="GO:0046872">
    <property type="term" value="F:metal ion binding"/>
    <property type="evidence" value="ECO:0007669"/>
    <property type="project" value="UniProtKB-KW"/>
</dbReference>
<name>F2UDM1_SALR5</name>
<dbReference type="OrthoDB" id="10260668at2759"/>
<evidence type="ECO:0000256" key="12">
    <source>
        <dbReference type="ARBA" id="ARBA00048451"/>
    </source>
</evidence>
<comment type="similarity">
    <text evidence="2">Belongs to the ROK (NagC/XylR) family.</text>
</comment>
<dbReference type="STRING" id="946362.F2UDM1"/>
<dbReference type="Pfam" id="PF00480">
    <property type="entry name" value="ROK"/>
    <property type="match status" value="1"/>
</dbReference>
<dbReference type="AlphaFoldDB" id="F2UDM1"/>
<dbReference type="InterPro" id="IPR000600">
    <property type="entry name" value="ROK"/>
</dbReference>
<organism evidence="14">
    <name type="scientific">Salpingoeca rosetta (strain ATCC 50818 / BSB-021)</name>
    <dbReference type="NCBI Taxonomy" id="946362"/>
    <lineage>
        <taxon>Eukaryota</taxon>
        <taxon>Choanoflagellata</taxon>
        <taxon>Craspedida</taxon>
        <taxon>Salpingoecidae</taxon>
        <taxon>Salpingoeca</taxon>
    </lineage>
</organism>
<dbReference type="SUPFAM" id="SSF53067">
    <property type="entry name" value="Actin-like ATPase domain"/>
    <property type="match status" value="1"/>
</dbReference>
<protein>
    <recommendedName>
        <fullName evidence="11">fructokinase</fullName>
        <ecNumber evidence="11">2.7.1.4</ecNumber>
    </recommendedName>
</protein>
<evidence type="ECO:0000256" key="11">
    <source>
        <dbReference type="ARBA" id="ARBA00038887"/>
    </source>
</evidence>
<evidence type="ECO:0000256" key="6">
    <source>
        <dbReference type="ARBA" id="ARBA00022777"/>
    </source>
</evidence>
<comment type="cofactor">
    <cofactor evidence="1">
        <name>Mg(2+)</name>
        <dbReference type="ChEBI" id="CHEBI:18420"/>
    </cofactor>
</comment>
<reference evidence="13" key="1">
    <citation type="submission" date="2009-08" db="EMBL/GenBank/DDBJ databases">
        <title>Annotation of Salpingoeca rosetta.</title>
        <authorList>
            <consortium name="The Broad Institute Genome Sequencing Platform"/>
            <person name="Russ C."/>
            <person name="Cuomo C."/>
            <person name="Burger G."/>
            <person name="Gray M.W."/>
            <person name="Holland P.W.H."/>
            <person name="King N."/>
            <person name="Lang F.B.F."/>
            <person name="Roger A.J."/>
            <person name="Ruiz-Trillo I."/>
            <person name="Young S.K."/>
            <person name="Zeng Q."/>
            <person name="Gargeya S."/>
            <person name="Alvarado L."/>
            <person name="Berlin A."/>
            <person name="Chapman S.B."/>
            <person name="Chen Z."/>
            <person name="Freedman E."/>
            <person name="Gellesch M."/>
            <person name="Goldberg J."/>
            <person name="Griggs A."/>
            <person name="Gujja S."/>
            <person name="Heilman E."/>
            <person name="Heiman D."/>
            <person name="Howarth C."/>
            <person name="Mehta T."/>
            <person name="Neiman D."/>
            <person name="Pearson M."/>
            <person name="Roberts A."/>
            <person name="Saif S."/>
            <person name="Shea T."/>
            <person name="Shenoy N."/>
            <person name="Sisk P."/>
            <person name="Stolte C."/>
            <person name="Sykes S."/>
            <person name="White J."/>
            <person name="Yandava C."/>
            <person name="Haas B."/>
            <person name="Nusbaum C."/>
            <person name="Birren B."/>
        </authorList>
    </citation>
    <scope>NUCLEOTIDE SEQUENCE [LARGE SCALE GENOMIC DNA]</scope>
    <source>
        <strain evidence="13">ATCC 50818</strain>
    </source>
</reference>
<dbReference type="InParanoid" id="F2UDM1"/>
<comment type="catalytic activity">
    <reaction evidence="12">
        <text>D-fructose + ATP = D-fructose 6-phosphate + ADP + H(+)</text>
        <dbReference type="Rhea" id="RHEA:16125"/>
        <dbReference type="ChEBI" id="CHEBI:15378"/>
        <dbReference type="ChEBI" id="CHEBI:30616"/>
        <dbReference type="ChEBI" id="CHEBI:37721"/>
        <dbReference type="ChEBI" id="CHEBI:61527"/>
        <dbReference type="ChEBI" id="CHEBI:456216"/>
        <dbReference type="EC" id="2.7.1.4"/>
    </reaction>
</comment>
<keyword evidence="9" id="KW-0460">Magnesium</keyword>
<dbReference type="InterPro" id="IPR049874">
    <property type="entry name" value="ROK_cs"/>
</dbReference>
<accession>F2UDM1</accession>
<dbReference type="Gene3D" id="3.30.420.40">
    <property type="match status" value="2"/>
</dbReference>
<evidence type="ECO:0000256" key="1">
    <source>
        <dbReference type="ARBA" id="ARBA00001946"/>
    </source>
</evidence>
<keyword evidence="4" id="KW-0479">Metal-binding</keyword>
<proteinExistence type="inferred from homology"/>
<dbReference type="EC" id="2.7.1.4" evidence="11"/>
<keyword evidence="14" id="KW-1185">Reference proteome</keyword>
<keyword evidence="5" id="KW-0547">Nucleotide-binding</keyword>
<gene>
    <name evidence="13" type="ORF">PTSG_06077</name>
</gene>